<protein>
    <submittedName>
        <fullName evidence="2">Uncharacterized protein</fullName>
    </submittedName>
</protein>
<dbReference type="InterPro" id="IPR036291">
    <property type="entry name" value="NAD(P)-bd_dom_sf"/>
</dbReference>
<dbReference type="SUPFAM" id="SSF51735">
    <property type="entry name" value="NAD(P)-binding Rossmann-fold domains"/>
    <property type="match status" value="1"/>
</dbReference>
<gene>
    <name evidence="2" type="ORF">OSB1V03_LOCUS7220</name>
</gene>
<dbReference type="PANTHER" id="PTHR43157:SF31">
    <property type="entry name" value="PHOSPHATIDYLINOSITOL-GLYCAN BIOSYNTHESIS CLASS F PROTEIN"/>
    <property type="match status" value="1"/>
</dbReference>
<dbReference type="Gene3D" id="3.40.50.720">
    <property type="entry name" value="NAD(P)-binding Rossmann-like Domain"/>
    <property type="match status" value="1"/>
</dbReference>
<keyword evidence="3" id="KW-1185">Reference proteome</keyword>
<proteinExistence type="predicted"/>
<evidence type="ECO:0000313" key="2">
    <source>
        <dbReference type="EMBL" id="CAD7626788.1"/>
    </source>
</evidence>
<organism evidence="2">
    <name type="scientific">Medioppia subpectinata</name>
    <dbReference type="NCBI Taxonomy" id="1979941"/>
    <lineage>
        <taxon>Eukaryota</taxon>
        <taxon>Metazoa</taxon>
        <taxon>Ecdysozoa</taxon>
        <taxon>Arthropoda</taxon>
        <taxon>Chelicerata</taxon>
        <taxon>Arachnida</taxon>
        <taxon>Acari</taxon>
        <taxon>Acariformes</taxon>
        <taxon>Sarcoptiformes</taxon>
        <taxon>Oribatida</taxon>
        <taxon>Brachypylina</taxon>
        <taxon>Oppioidea</taxon>
        <taxon>Oppiidae</taxon>
        <taxon>Medioppia</taxon>
    </lineage>
</organism>
<dbReference type="EMBL" id="OC858736">
    <property type="protein sequence ID" value="CAD7626788.1"/>
    <property type="molecule type" value="Genomic_DNA"/>
</dbReference>
<reference evidence="2" key="1">
    <citation type="submission" date="2020-11" db="EMBL/GenBank/DDBJ databases">
        <authorList>
            <person name="Tran Van P."/>
        </authorList>
    </citation>
    <scope>NUCLEOTIDE SEQUENCE</scope>
</reference>
<accession>A0A7R9KRE6</accession>
<dbReference type="EMBL" id="CAJPIZ010004161">
    <property type="protein sequence ID" value="CAG2107218.1"/>
    <property type="molecule type" value="Genomic_DNA"/>
</dbReference>
<keyword evidence="1" id="KW-0560">Oxidoreductase</keyword>
<dbReference type="PANTHER" id="PTHR43157">
    <property type="entry name" value="PHOSPHATIDYLINOSITOL-GLYCAN BIOSYNTHESIS CLASS F PROTEIN-RELATED"/>
    <property type="match status" value="1"/>
</dbReference>
<evidence type="ECO:0000256" key="1">
    <source>
        <dbReference type="ARBA" id="ARBA00023002"/>
    </source>
</evidence>
<dbReference type="OrthoDB" id="191139at2759"/>
<evidence type="ECO:0000313" key="3">
    <source>
        <dbReference type="Proteomes" id="UP000759131"/>
    </source>
</evidence>
<sequence length="208" mass="23956">MEVVKHLLKKGCHVITGSSANEDEMQRRLDSGKQCGQKSRIVCVSSGAHRPAKMRLNDLQSERLFSTYHAYAQSKLAQIMFVYKFNEWLQSVSEWSHFVTITCLHPGVCRTDLMKEFNFFNLRPIQALPIFRSAEEGAETTLYATLSSEIEGISGVYLEDCCVRTSSKRSYDKKIQELLWNNTWILLAKWMPNMSFEMVSECDKVHNL</sequence>
<dbReference type="GO" id="GO:0016491">
    <property type="term" value="F:oxidoreductase activity"/>
    <property type="evidence" value="ECO:0007669"/>
    <property type="project" value="UniProtKB-KW"/>
</dbReference>
<dbReference type="Proteomes" id="UP000759131">
    <property type="component" value="Unassembled WGS sequence"/>
</dbReference>
<name>A0A7R9KRE6_9ACAR</name>
<dbReference type="AlphaFoldDB" id="A0A7R9KRE6"/>